<feature type="compositionally biased region" description="Low complexity" evidence="1">
    <location>
        <begin position="21"/>
        <end position="33"/>
    </location>
</feature>
<feature type="signal peptide" evidence="2">
    <location>
        <begin position="1"/>
        <end position="18"/>
    </location>
</feature>
<dbReference type="Proteomes" id="UP000663981">
    <property type="component" value="Unassembled WGS sequence"/>
</dbReference>
<feature type="region of interest" description="Disordered" evidence="1">
    <location>
        <begin position="21"/>
        <end position="40"/>
    </location>
</feature>
<comment type="caution">
    <text evidence="3">The sequence shown here is derived from an EMBL/GenBank/DDBJ whole genome shotgun (WGS) entry which is preliminary data.</text>
</comment>
<evidence type="ECO:0000256" key="2">
    <source>
        <dbReference type="SAM" id="SignalP"/>
    </source>
</evidence>
<dbReference type="RefSeq" id="WP_207977328.1">
    <property type="nucleotide sequence ID" value="NZ_JAGDEL010000005.1"/>
</dbReference>
<organism evidence="3 4">
    <name type="scientific">Metabacillus bambusae</name>
    <dbReference type="NCBI Taxonomy" id="2795218"/>
    <lineage>
        <taxon>Bacteria</taxon>
        <taxon>Bacillati</taxon>
        <taxon>Bacillota</taxon>
        <taxon>Bacilli</taxon>
        <taxon>Bacillales</taxon>
        <taxon>Bacillaceae</taxon>
        <taxon>Metabacillus</taxon>
    </lineage>
</organism>
<protein>
    <submittedName>
        <fullName evidence="3">YobA family protein</fullName>
    </submittedName>
</protein>
<keyword evidence="4" id="KW-1185">Reference proteome</keyword>
<accession>A0ABS3N143</accession>
<sequence>MKKILVLFLILPSILIGCGTNPPSSSTGTTNTTQEDPATENGMKMEGYVIQRQPKQILVVNPTPNEYTDAVWFSNVPDSIEIGEKVKVSFDVLLESYPGQAEAKKIEKLDSHKPQGADLTEAAAIKKSLTGNSTESRILSNLQYNHELDTWKIEFENIDGDKVIHGIEDN</sequence>
<proteinExistence type="predicted"/>
<feature type="chain" id="PRO_5047329591" evidence="2">
    <location>
        <begin position="19"/>
        <end position="170"/>
    </location>
</feature>
<dbReference type="Gene3D" id="2.40.50.140">
    <property type="entry name" value="Nucleic acid-binding proteins"/>
    <property type="match status" value="1"/>
</dbReference>
<reference evidence="3 4" key="1">
    <citation type="submission" date="2021-03" db="EMBL/GenBank/DDBJ databases">
        <title>Whole genome sequence of Metabacillus bambusae BG109.</title>
        <authorList>
            <person name="Jeong J.W."/>
        </authorList>
    </citation>
    <scope>NUCLEOTIDE SEQUENCE [LARGE SCALE GENOMIC DNA]</scope>
    <source>
        <strain evidence="3 4">BG109</strain>
    </source>
</reference>
<evidence type="ECO:0000313" key="3">
    <source>
        <dbReference type="EMBL" id="MBO1511903.1"/>
    </source>
</evidence>
<evidence type="ECO:0000256" key="1">
    <source>
        <dbReference type="SAM" id="MobiDB-lite"/>
    </source>
</evidence>
<dbReference type="InterPro" id="IPR021598">
    <property type="entry name" value="DUF3221"/>
</dbReference>
<dbReference type="EMBL" id="JAGDEL010000005">
    <property type="protein sequence ID" value="MBO1511903.1"/>
    <property type="molecule type" value="Genomic_DNA"/>
</dbReference>
<dbReference type="PROSITE" id="PS51257">
    <property type="entry name" value="PROKAR_LIPOPROTEIN"/>
    <property type="match status" value="1"/>
</dbReference>
<dbReference type="InterPro" id="IPR012340">
    <property type="entry name" value="NA-bd_OB-fold"/>
</dbReference>
<dbReference type="Pfam" id="PF11518">
    <property type="entry name" value="DUF3221"/>
    <property type="match status" value="1"/>
</dbReference>
<evidence type="ECO:0000313" key="4">
    <source>
        <dbReference type="Proteomes" id="UP000663981"/>
    </source>
</evidence>
<gene>
    <name evidence="3" type="ORF">I7822_09490</name>
</gene>
<keyword evidence="2" id="KW-0732">Signal</keyword>
<name>A0ABS3N143_9BACI</name>